<dbReference type="GO" id="GO:0008970">
    <property type="term" value="F:phospholipase A1 activity"/>
    <property type="evidence" value="ECO:0007669"/>
    <property type="project" value="TreeGrafter"/>
</dbReference>
<accession>A0AAX2RDF5</accession>
<organism evidence="5 6">
    <name type="scientific">Burkholderia cepacia</name>
    <name type="common">Pseudomonas cepacia</name>
    <dbReference type="NCBI Taxonomy" id="292"/>
    <lineage>
        <taxon>Bacteria</taxon>
        <taxon>Pseudomonadati</taxon>
        <taxon>Pseudomonadota</taxon>
        <taxon>Betaproteobacteria</taxon>
        <taxon>Burkholderiales</taxon>
        <taxon>Burkholderiaceae</taxon>
        <taxon>Burkholderia</taxon>
        <taxon>Burkholderia cepacia complex</taxon>
    </lineage>
</organism>
<gene>
    <name evidence="5" type="ORF">E3D37_36260</name>
</gene>
<dbReference type="AlphaFoldDB" id="A0AAX2RDF5"/>
<dbReference type="InterPro" id="IPR051496">
    <property type="entry name" value="H-rev107_PLA/AT"/>
</dbReference>
<evidence type="ECO:0000256" key="3">
    <source>
        <dbReference type="ARBA" id="ARBA00023098"/>
    </source>
</evidence>
<keyword evidence="1" id="KW-0808">Transferase</keyword>
<dbReference type="PROSITE" id="PS51934">
    <property type="entry name" value="LRAT"/>
    <property type="match status" value="1"/>
</dbReference>
<reference evidence="5 6" key="1">
    <citation type="submission" date="2019-03" db="EMBL/GenBank/DDBJ databases">
        <title>Burkholderia cepacia outbreak.</title>
        <authorList>
            <person name="Farzana R."/>
            <person name="Walsh T.R."/>
        </authorList>
    </citation>
    <scope>NUCLEOTIDE SEQUENCE [LARGE SCALE GENOMIC DNA]</scope>
    <source>
        <strain evidence="6">d13</strain>
    </source>
</reference>
<proteinExistence type="predicted"/>
<dbReference type="Gene3D" id="3.90.1720.10">
    <property type="entry name" value="endopeptidase domain like (from Nostoc punctiforme)"/>
    <property type="match status" value="1"/>
</dbReference>
<evidence type="ECO:0000256" key="1">
    <source>
        <dbReference type="ARBA" id="ARBA00022679"/>
    </source>
</evidence>
<dbReference type="RefSeq" id="WP_059696761.1">
    <property type="nucleotide sequence ID" value="NZ_CADEUW010000003.1"/>
</dbReference>
<evidence type="ECO:0000259" key="4">
    <source>
        <dbReference type="PROSITE" id="PS51934"/>
    </source>
</evidence>
<comment type="caution">
    <text evidence="5">The sequence shown here is derived from an EMBL/GenBank/DDBJ whole genome shotgun (WGS) entry which is preliminary data.</text>
</comment>
<dbReference type="PANTHER" id="PTHR13943">
    <property type="entry name" value="HRAS-LIKE SUPPRESSOR - RELATED"/>
    <property type="match status" value="1"/>
</dbReference>
<dbReference type="Pfam" id="PF04970">
    <property type="entry name" value="LRAT"/>
    <property type="match status" value="1"/>
</dbReference>
<evidence type="ECO:0000256" key="2">
    <source>
        <dbReference type="ARBA" id="ARBA00022801"/>
    </source>
</evidence>
<dbReference type="PANTHER" id="PTHR13943:SF77">
    <property type="entry name" value="LRAT DOMAIN-CONTAINING PROTEIN"/>
    <property type="match status" value="1"/>
</dbReference>
<dbReference type="GO" id="GO:0004623">
    <property type="term" value="F:phospholipase A2 activity"/>
    <property type="evidence" value="ECO:0007669"/>
    <property type="project" value="TreeGrafter"/>
</dbReference>
<keyword evidence="3" id="KW-0443">Lipid metabolism</keyword>
<dbReference type="GO" id="GO:0016410">
    <property type="term" value="F:N-acyltransferase activity"/>
    <property type="evidence" value="ECO:0007669"/>
    <property type="project" value="TreeGrafter"/>
</dbReference>
<protein>
    <submittedName>
        <fullName evidence="5">Hydrolase</fullName>
    </submittedName>
</protein>
<keyword evidence="2 5" id="KW-0378">Hydrolase</keyword>
<dbReference type="InterPro" id="IPR007053">
    <property type="entry name" value="LRAT_dom"/>
</dbReference>
<evidence type="ECO:0000313" key="5">
    <source>
        <dbReference type="EMBL" id="TEU35996.1"/>
    </source>
</evidence>
<dbReference type="GO" id="GO:0070292">
    <property type="term" value="P:N-acylphosphatidylethanolamine metabolic process"/>
    <property type="evidence" value="ECO:0007669"/>
    <property type="project" value="TreeGrafter"/>
</dbReference>
<feature type="domain" description="LRAT" evidence="4">
    <location>
        <begin position="23"/>
        <end position="123"/>
    </location>
</feature>
<dbReference type="GO" id="GO:0005737">
    <property type="term" value="C:cytoplasm"/>
    <property type="evidence" value="ECO:0007669"/>
    <property type="project" value="TreeGrafter"/>
</dbReference>
<dbReference type="EMBL" id="SNSQ01000062">
    <property type="protein sequence ID" value="TEU35996.1"/>
    <property type="molecule type" value="Genomic_DNA"/>
</dbReference>
<dbReference type="Proteomes" id="UP000298234">
    <property type="component" value="Unassembled WGS sequence"/>
</dbReference>
<sequence>MTHPNTAHADDAAPHHDLPVGAHLVTRRPGYVHHGIYIGNGNVIHYAGLARSPGGGPVEVVSLDDFCAGFGLAMVRHARAPYDGTEAARRATSRLGECRYRLLTNNCEHFCLWCLFGVGRSEQVASCLRNPLHGIAVVAMLLACVLAGRLHAASVERTPAPRACPARCGA</sequence>
<evidence type="ECO:0000313" key="6">
    <source>
        <dbReference type="Proteomes" id="UP000298234"/>
    </source>
</evidence>
<name>A0AAX2RDF5_BURCE</name>